<name>A0A401ZIJ8_9CHLR</name>
<evidence type="ECO:0000256" key="1">
    <source>
        <dbReference type="SAM" id="MobiDB-lite"/>
    </source>
</evidence>
<feature type="domain" description="PatA-like N-terminal" evidence="2">
    <location>
        <begin position="11"/>
        <end position="58"/>
    </location>
</feature>
<dbReference type="AlphaFoldDB" id="A0A401ZIJ8"/>
<feature type="compositionally biased region" description="Low complexity" evidence="1">
    <location>
        <begin position="90"/>
        <end position="104"/>
    </location>
</feature>
<proteinExistence type="predicted"/>
<evidence type="ECO:0000259" key="2">
    <source>
        <dbReference type="Pfam" id="PF14332"/>
    </source>
</evidence>
<feature type="region of interest" description="Disordered" evidence="1">
    <location>
        <begin position="89"/>
        <end position="133"/>
    </location>
</feature>
<evidence type="ECO:0000313" key="3">
    <source>
        <dbReference type="EMBL" id="GCE06676.1"/>
    </source>
</evidence>
<dbReference type="PANTHER" id="PTHR36304">
    <property type="entry name" value="DOMAIN GTPASE-ACTIVATING PROTEIN, PUTATIVE-RELATED-RELATED"/>
    <property type="match status" value="1"/>
</dbReference>
<dbReference type="OrthoDB" id="157726at2"/>
<evidence type="ECO:0000313" key="4">
    <source>
        <dbReference type="Proteomes" id="UP000287224"/>
    </source>
</evidence>
<protein>
    <recommendedName>
        <fullName evidence="2">PatA-like N-terminal domain-containing protein</fullName>
    </recommendedName>
</protein>
<dbReference type="Pfam" id="PF14332">
    <property type="entry name" value="DUF4388"/>
    <property type="match status" value="1"/>
</dbReference>
<gene>
    <name evidence="3" type="ORF">KDAU_40050</name>
</gene>
<dbReference type="Proteomes" id="UP000287224">
    <property type="component" value="Unassembled WGS sequence"/>
</dbReference>
<sequence length="210" mass="23267">MASRRGIATDQLMNVIQVLQLGRKTGQLSIERGEEPQREWGEITFLQGRIISAQCGQLEGQAAMDWLKTWGPCRFIFVNDIDRATGPMVNLQSSSSTSTNPSLPAIRPSVSSPLPNDTRRRPSTGPMPALPVTPTPIPSIQASHSGPQRACTPEEGLRRLAQANLSRHHRQLYLLIDGSRSVMELIRLTGRQPGEVQQLLYDLERIGIIR</sequence>
<accession>A0A401ZIJ8</accession>
<reference evidence="4" key="1">
    <citation type="submission" date="2018-12" db="EMBL/GenBank/DDBJ databases">
        <title>Tengunoibacter tsumagoiensis gen. nov., sp. nov., Dictyobacter kobayashii sp. nov., D. alpinus sp. nov., and D. joshuensis sp. nov. and description of Dictyobacteraceae fam. nov. within the order Ktedonobacterales isolated from Tengu-no-mugimeshi.</title>
        <authorList>
            <person name="Wang C.M."/>
            <person name="Zheng Y."/>
            <person name="Sakai Y."/>
            <person name="Toyoda A."/>
            <person name="Minakuchi Y."/>
            <person name="Abe K."/>
            <person name="Yokota A."/>
            <person name="Yabe S."/>
        </authorList>
    </citation>
    <scope>NUCLEOTIDE SEQUENCE [LARGE SCALE GENOMIC DNA]</scope>
    <source>
        <strain evidence="4">S-27</strain>
    </source>
</reference>
<comment type="caution">
    <text evidence="3">The sequence shown here is derived from an EMBL/GenBank/DDBJ whole genome shotgun (WGS) entry which is preliminary data.</text>
</comment>
<keyword evidence="4" id="KW-1185">Reference proteome</keyword>
<dbReference type="PANTHER" id="PTHR36304:SF4">
    <property type="entry name" value="DUF4388 DOMAIN-CONTAINING PROTEIN"/>
    <property type="match status" value="1"/>
</dbReference>
<dbReference type="InterPro" id="IPR025497">
    <property type="entry name" value="PatA-like_N"/>
</dbReference>
<organism evidence="3 4">
    <name type="scientific">Dictyobacter aurantiacus</name>
    <dbReference type="NCBI Taxonomy" id="1936993"/>
    <lineage>
        <taxon>Bacteria</taxon>
        <taxon>Bacillati</taxon>
        <taxon>Chloroflexota</taxon>
        <taxon>Ktedonobacteria</taxon>
        <taxon>Ktedonobacterales</taxon>
        <taxon>Dictyobacteraceae</taxon>
        <taxon>Dictyobacter</taxon>
    </lineage>
</organism>
<dbReference type="RefSeq" id="WP_126597600.1">
    <property type="nucleotide sequence ID" value="NZ_BIFQ01000001.1"/>
</dbReference>
<dbReference type="EMBL" id="BIFQ01000001">
    <property type="protein sequence ID" value="GCE06676.1"/>
    <property type="molecule type" value="Genomic_DNA"/>
</dbReference>